<organism evidence="2 3">
    <name type="scientific">Meira miltonrushii</name>
    <dbReference type="NCBI Taxonomy" id="1280837"/>
    <lineage>
        <taxon>Eukaryota</taxon>
        <taxon>Fungi</taxon>
        <taxon>Dikarya</taxon>
        <taxon>Basidiomycota</taxon>
        <taxon>Ustilaginomycotina</taxon>
        <taxon>Exobasidiomycetes</taxon>
        <taxon>Exobasidiales</taxon>
        <taxon>Brachybasidiaceae</taxon>
        <taxon>Meira</taxon>
    </lineage>
</organism>
<name>A0A316VQQ4_9BASI</name>
<gene>
    <name evidence="2" type="ORF">FA14DRAFT_153812</name>
</gene>
<evidence type="ECO:0000313" key="3">
    <source>
        <dbReference type="Proteomes" id="UP000245771"/>
    </source>
</evidence>
<dbReference type="EMBL" id="KZ819602">
    <property type="protein sequence ID" value="PWN38491.1"/>
    <property type="molecule type" value="Genomic_DNA"/>
</dbReference>
<evidence type="ECO:0000256" key="1">
    <source>
        <dbReference type="SAM" id="MobiDB-lite"/>
    </source>
</evidence>
<dbReference type="GeneID" id="37019403"/>
<dbReference type="Proteomes" id="UP000245771">
    <property type="component" value="Unassembled WGS sequence"/>
</dbReference>
<evidence type="ECO:0000313" key="2">
    <source>
        <dbReference type="EMBL" id="PWN38491.1"/>
    </source>
</evidence>
<keyword evidence="3" id="KW-1185">Reference proteome</keyword>
<dbReference type="RefSeq" id="XP_025358793.1">
    <property type="nucleotide sequence ID" value="XM_025497622.1"/>
</dbReference>
<proteinExistence type="predicted"/>
<reference evidence="2 3" key="1">
    <citation type="journal article" date="2018" name="Mol. Biol. Evol.">
        <title>Broad Genomic Sampling Reveals a Smut Pathogenic Ancestry of the Fungal Clade Ustilaginomycotina.</title>
        <authorList>
            <person name="Kijpornyongpan T."/>
            <person name="Mondo S.J."/>
            <person name="Barry K."/>
            <person name="Sandor L."/>
            <person name="Lee J."/>
            <person name="Lipzen A."/>
            <person name="Pangilinan J."/>
            <person name="LaButti K."/>
            <person name="Hainaut M."/>
            <person name="Henrissat B."/>
            <person name="Grigoriev I.V."/>
            <person name="Spatafora J.W."/>
            <person name="Aime M.C."/>
        </authorList>
    </citation>
    <scope>NUCLEOTIDE SEQUENCE [LARGE SCALE GENOMIC DNA]</scope>
    <source>
        <strain evidence="2 3">MCA 3882</strain>
    </source>
</reference>
<protein>
    <submittedName>
        <fullName evidence="2">Uncharacterized protein</fullName>
    </submittedName>
</protein>
<feature type="region of interest" description="Disordered" evidence="1">
    <location>
        <begin position="56"/>
        <end position="77"/>
    </location>
</feature>
<feature type="compositionally biased region" description="Basic residues" evidence="1">
    <location>
        <begin position="62"/>
        <end position="74"/>
    </location>
</feature>
<dbReference type="InParanoid" id="A0A316VQQ4"/>
<accession>A0A316VQQ4</accession>
<dbReference type="AlphaFoldDB" id="A0A316VQQ4"/>
<sequence>MPTGFYTIEEKAKRMANNQHFLRTNQLNTFEEAFEAAKQKLRKQKTDANKRFMVVQSSSGVTRRKQKDYHRKNHNTKESVITRKMIAFLKEKNEIYKHDKARKKLKNGIKSEVRK</sequence>